<keyword evidence="2" id="KW-1185">Reference proteome</keyword>
<evidence type="ECO:0000313" key="1">
    <source>
        <dbReference type="EMBL" id="KAI8543971.1"/>
    </source>
</evidence>
<sequence>MAPHELRRPFKRPPISDQQRRRELSLLRQANNRRDAQSHARCLASTILSLHSEPEPSVELVPEPEPEPEHQAGDFDLRQAAKLRGVEGRRWFATQLMLPEWMIDVPDRLCYDWYVFARPAGKRCFVVSSNGTTVSRLRNGSLLHRFPSALPSGARTKGNSCSAQSYCILDCIFHELDQTYYVIDMVCWAGYSLYECTAEFRFFWLNSKLVESGACEPPSFYHKYSFSQVSVYNCDQAGLHTAYAGPVPYMKDGLLFYNNFRVTEGSENLHSNFVVSDISPIIGSMESHRDDITGCDVVVLIIRALAWLRDVWHAHYQTGNTPLALVWKDEKCSQYVVDTDSKGLVPNQQQVVLELQGNGNLTTSDDPPVVFGCFDTGFIEKSGLQSGNLVRFAVGDGGLAFVDGKLEKADLQYLGKVNRARAFADSYSKVVFQYMARHSPLRIEDIASISSSSGQDNRTNEMEMVP</sequence>
<protein>
    <submittedName>
        <fullName evidence="1">Uncharacterized protein</fullName>
    </submittedName>
</protein>
<organism evidence="1 2">
    <name type="scientific">Rhododendron molle</name>
    <name type="common">Chinese azalea</name>
    <name type="synonym">Azalea mollis</name>
    <dbReference type="NCBI Taxonomy" id="49168"/>
    <lineage>
        <taxon>Eukaryota</taxon>
        <taxon>Viridiplantae</taxon>
        <taxon>Streptophyta</taxon>
        <taxon>Embryophyta</taxon>
        <taxon>Tracheophyta</taxon>
        <taxon>Spermatophyta</taxon>
        <taxon>Magnoliopsida</taxon>
        <taxon>eudicotyledons</taxon>
        <taxon>Gunneridae</taxon>
        <taxon>Pentapetalae</taxon>
        <taxon>asterids</taxon>
        <taxon>Ericales</taxon>
        <taxon>Ericaceae</taxon>
        <taxon>Ericoideae</taxon>
        <taxon>Rhodoreae</taxon>
        <taxon>Rhododendron</taxon>
    </lineage>
</organism>
<proteinExistence type="predicted"/>
<comment type="caution">
    <text evidence="1">The sequence shown here is derived from an EMBL/GenBank/DDBJ whole genome shotgun (WGS) entry which is preliminary data.</text>
</comment>
<evidence type="ECO:0000313" key="2">
    <source>
        <dbReference type="Proteomes" id="UP001062846"/>
    </source>
</evidence>
<name>A0ACC0MSE6_RHOML</name>
<dbReference type="Proteomes" id="UP001062846">
    <property type="component" value="Chromosome 8"/>
</dbReference>
<dbReference type="EMBL" id="CM046395">
    <property type="protein sequence ID" value="KAI8543971.1"/>
    <property type="molecule type" value="Genomic_DNA"/>
</dbReference>
<accession>A0ACC0MSE6</accession>
<gene>
    <name evidence="1" type="ORF">RHMOL_Rhmol08G0258900</name>
</gene>
<reference evidence="1" key="1">
    <citation type="submission" date="2022-02" db="EMBL/GenBank/DDBJ databases">
        <title>Plant Genome Project.</title>
        <authorList>
            <person name="Zhang R.-G."/>
        </authorList>
    </citation>
    <scope>NUCLEOTIDE SEQUENCE</scope>
    <source>
        <strain evidence="1">AT1</strain>
    </source>
</reference>